<dbReference type="GO" id="GO:0016020">
    <property type="term" value="C:membrane"/>
    <property type="evidence" value="ECO:0007669"/>
    <property type="project" value="UniProtKB-SubCell"/>
</dbReference>
<evidence type="ECO:0000256" key="1">
    <source>
        <dbReference type="ARBA" id="ARBA00004370"/>
    </source>
</evidence>
<keyword evidence="4 7" id="KW-0808">Transferase</keyword>
<dbReference type="GO" id="GO:0016758">
    <property type="term" value="F:hexosyltransferase activity"/>
    <property type="evidence" value="ECO:0007669"/>
    <property type="project" value="InterPro"/>
</dbReference>
<dbReference type="AlphaFoldDB" id="A0A841H8M6"/>
<dbReference type="InterPro" id="IPR050519">
    <property type="entry name" value="Glycosyltransf_28_UgtP"/>
</dbReference>
<feature type="domain" description="Diacylglycerol glucosyltransferase N-terminal" evidence="6">
    <location>
        <begin position="16"/>
        <end position="177"/>
    </location>
</feature>
<evidence type="ECO:0000256" key="2">
    <source>
        <dbReference type="ARBA" id="ARBA00006962"/>
    </source>
</evidence>
<comment type="similarity">
    <text evidence="2">Belongs to the glycosyltransferase 28 family.</text>
</comment>
<evidence type="ECO:0000256" key="3">
    <source>
        <dbReference type="ARBA" id="ARBA00022676"/>
    </source>
</evidence>
<evidence type="ECO:0000256" key="4">
    <source>
        <dbReference type="ARBA" id="ARBA00022679"/>
    </source>
</evidence>
<comment type="subcellular location">
    <subcellularLocation>
        <location evidence="1">Membrane</location>
    </subcellularLocation>
</comment>
<keyword evidence="8" id="KW-1185">Reference proteome</keyword>
<dbReference type="Proteomes" id="UP000582837">
    <property type="component" value="Unassembled WGS sequence"/>
</dbReference>
<gene>
    <name evidence="7" type="ORF">HNQ61_005720</name>
</gene>
<proteinExistence type="inferred from homology"/>
<sequence>MDAPLLLLSAATGTGHMRAAAAVRQGLAAHAPEMAVEEVELLSIAPRWVRAFYGSMFEAVVTRAPRVWGEIYRMTDGYDQDRARWGPLARRLLFAEFRRLLMSRRWSACVSTHFLPCQLAAARPGFPRFGLVVTDFEMHRVWAQPAVDRCFVATDTLGRELARRVPYARVHATGIPISPAFTAAPSMADARRELGLAMDRPIVLVMGGGLGIGVEEAVAAALEAADPAVQIVAVCGRNEGARIRLASCGAADARLRVFGQVSGMERFIAAADLVATKPGGLTVSETLALGKPLLLTRPIPGAEEGNLRAVVAEGAALGAFTPGEMRQAFACAFADPSVLERLSVQARRIGRPDSARAIAEVIRREYGAAAVA</sequence>
<dbReference type="EC" id="2.4.1.315" evidence="7"/>
<dbReference type="EMBL" id="JACHIA010000037">
    <property type="protein sequence ID" value="MBB6074039.1"/>
    <property type="molecule type" value="Genomic_DNA"/>
</dbReference>
<dbReference type="InterPro" id="IPR009695">
    <property type="entry name" value="Diacylglyc_glucosyltr_N"/>
</dbReference>
<comment type="caution">
    <text evidence="7">The sequence shown here is derived from an EMBL/GenBank/DDBJ whole genome shotgun (WGS) entry which is preliminary data.</text>
</comment>
<evidence type="ECO:0000313" key="7">
    <source>
        <dbReference type="EMBL" id="MBB6074039.1"/>
    </source>
</evidence>
<accession>A0A841H8M6</accession>
<dbReference type="PANTHER" id="PTHR43025:SF3">
    <property type="entry name" value="MONOGALACTOSYLDIACYLGLYCEROL SYNTHASE 1, CHLOROPLASTIC"/>
    <property type="match status" value="1"/>
</dbReference>
<dbReference type="Pfam" id="PF06925">
    <property type="entry name" value="MGDG_synth"/>
    <property type="match status" value="1"/>
</dbReference>
<organism evidence="7 8">
    <name type="scientific">Longimicrobium terrae</name>
    <dbReference type="NCBI Taxonomy" id="1639882"/>
    <lineage>
        <taxon>Bacteria</taxon>
        <taxon>Pseudomonadati</taxon>
        <taxon>Gemmatimonadota</taxon>
        <taxon>Longimicrobiia</taxon>
        <taxon>Longimicrobiales</taxon>
        <taxon>Longimicrobiaceae</taxon>
        <taxon>Longimicrobium</taxon>
    </lineage>
</organism>
<dbReference type="SUPFAM" id="SSF53756">
    <property type="entry name" value="UDP-Glycosyltransferase/glycogen phosphorylase"/>
    <property type="match status" value="1"/>
</dbReference>
<name>A0A841H8M6_9BACT</name>
<dbReference type="RefSeq" id="WP_170034081.1">
    <property type="nucleotide sequence ID" value="NZ_JABDTL010000001.1"/>
</dbReference>
<dbReference type="GO" id="GO:0009247">
    <property type="term" value="P:glycolipid biosynthetic process"/>
    <property type="evidence" value="ECO:0007669"/>
    <property type="project" value="InterPro"/>
</dbReference>
<feature type="domain" description="Glycosyl transferase family 28 C-terminal" evidence="5">
    <location>
        <begin position="203"/>
        <end position="295"/>
    </location>
</feature>
<evidence type="ECO:0000259" key="6">
    <source>
        <dbReference type="Pfam" id="PF06925"/>
    </source>
</evidence>
<keyword evidence="3 7" id="KW-0328">Glycosyltransferase</keyword>
<dbReference type="PANTHER" id="PTHR43025">
    <property type="entry name" value="MONOGALACTOSYLDIACYLGLYCEROL SYNTHASE"/>
    <property type="match status" value="1"/>
</dbReference>
<dbReference type="InterPro" id="IPR007235">
    <property type="entry name" value="Glyco_trans_28_C"/>
</dbReference>
<dbReference type="Pfam" id="PF04101">
    <property type="entry name" value="Glyco_tran_28_C"/>
    <property type="match status" value="1"/>
</dbReference>
<evidence type="ECO:0000259" key="5">
    <source>
        <dbReference type="Pfam" id="PF04101"/>
    </source>
</evidence>
<dbReference type="Gene3D" id="3.40.50.2000">
    <property type="entry name" value="Glycogen Phosphorylase B"/>
    <property type="match status" value="1"/>
</dbReference>
<protein>
    <submittedName>
        <fullName evidence="7">Processive 1,2-diacylglycerol beta-glucosyltransferase</fullName>
        <ecNumber evidence="7">2.4.1.315</ecNumber>
    </submittedName>
</protein>
<evidence type="ECO:0000313" key="8">
    <source>
        <dbReference type="Proteomes" id="UP000582837"/>
    </source>
</evidence>
<reference evidence="7 8" key="1">
    <citation type="submission" date="2020-08" db="EMBL/GenBank/DDBJ databases">
        <title>Genomic Encyclopedia of Type Strains, Phase IV (KMG-IV): sequencing the most valuable type-strain genomes for metagenomic binning, comparative biology and taxonomic classification.</title>
        <authorList>
            <person name="Goeker M."/>
        </authorList>
    </citation>
    <scope>NUCLEOTIDE SEQUENCE [LARGE SCALE GENOMIC DNA]</scope>
    <source>
        <strain evidence="7 8">DSM 29007</strain>
    </source>
</reference>